<accession>A0A820KE13</accession>
<feature type="non-terminal residue" evidence="1">
    <location>
        <position position="1"/>
    </location>
</feature>
<evidence type="ECO:0000313" key="2">
    <source>
        <dbReference type="Proteomes" id="UP000663836"/>
    </source>
</evidence>
<proteinExistence type="predicted"/>
<organism evidence="1 2">
    <name type="scientific">Rotaria sordida</name>
    <dbReference type="NCBI Taxonomy" id="392033"/>
    <lineage>
        <taxon>Eukaryota</taxon>
        <taxon>Metazoa</taxon>
        <taxon>Spiralia</taxon>
        <taxon>Gnathifera</taxon>
        <taxon>Rotifera</taxon>
        <taxon>Eurotatoria</taxon>
        <taxon>Bdelloidea</taxon>
        <taxon>Philodinida</taxon>
        <taxon>Philodinidae</taxon>
        <taxon>Rotaria</taxon>
    </lineage>
</organism>
<dbReference type="AlphaFoldDB" id="A0A820KE13"/>
<sequence length="85" mass="9616">STCAESIKVKEARCKHDNDCFNKTFSPKMNGRWTGRCLLSPKTNVINGTIKNTKTPTGLCEYAVLCFVFLTFKQYLTGRLALTYK</sequence>
<reference evidence="1" key="1">
    <citation type="submission" date="2021-02" db="EMBL/GenBank/DDBJ databases">
        <authorList>
            <person name="Nowell W R."/>
        </authorList>
    </citation>
    <scope>NUCLEOTIDE SEQUENCE</scope>
</reference>
<protein>
    <submittedName>
        <fullName evidence="1">Uncharacterized protein</fullName>
    </submittedName>
</protein>
<name>A0A820KE13_9BILA</name>
<dbReference type="Gene3D" id="2.60.490.10">
    <property type="entry name" value="atp-gated p2x4 ion channel domain"/>
    <property type="match status" value="1"/>
</dbReference>
<gene>
    <name evidence="1" type="ORF">JBS370_LOCUS41598</name>
</gene>
<dbReference type="EMBL" id="CAJOBD010047288">
    <property type="protein sequence ID" value="CAF4340166.1"/>
    <property type="molecule type" value="Genomic_DNA"/>
</dbReference>
<evidence type="ECO:0000313" key="1">
    <source>
        <dbReference type="EMBL" id="CAF4340166.1"/>
    </source>
</evidence>
<dbReference type="InterPro" id="IPR027309">
    <property type="entry name" value="P2X_extracellular_dom_sf"/>
</dbReference>
<dbReference type="Proteomes" id="UP000663836">
    <property type="component" value="Unassembled WGS sequence"/>
</dbReference>
<comment type="caution">
    <text evidence="1">The sequence shown here is derived from an EMBL/GenBank/DDBJ whole genome shotgun (WGS) entry which is preliminary data.</text>
</comment>